<gene>
    <name evidence="11" type="ordered locus">swp_2602</name>
</gene>
<dbReference type="KEGG" id="swp:swp_2602"/>
<dbReference type="OrthoDB" id="2489132at2"/>
<dbReference type="InterPro" id="IPR004089">
    <property type="entry name" value="MCPsignal_dom"/>
</dbReference>
<keyword evidence="3 8" id="KW-1133">Transmembrane helix</keyword>
<dbReference type="InterPro" id="IPR013587">
    <property type="entry name" value="Nitrate/nitrite_sensing"/>
</dbReference>
<feature type="domain" description="Methyl-accepting transducer" evidence="9">
    <location>
        <begin position="391"/>
        <end position="627"/>
    </location>
</feature>
<comment type="subcellular location">
    <subcellularLocation>
        <location evidence="1">Membrane</location>
        <topology evidence="1">Multi-pass membrane protein</topology>
    </subcellularLocation>
</comment>
<organism evidence="11 12">
    <name type="scientific">Shewanella piezotolerans (strain WP3 / JCM 13877)</name>
    <dbReference type="NCBI Taxonomy" id="225849"/>
    <lineage>
        <taxon>Bacteria</taxon>
        <taxon>Pseudomonadati</taxon>
        <taxon>Pseudomonadota</taxon>
        <taxon>Gammaproteobacteria</taxon>
        <taxon>Alteromonadales</taxon>
        <taxon>Shewanellaceae</taxon>
        <taxon>Shewanella</taxon>
    </lineage>
</organism>
<evidence type="ECO:0000256" key="5">
    <source>
        <dbReference type="ARBA" id="ARBA00023224"/>
    </source>
</evidence>
<proteinExistence type="inferred from homology"/>
<dbReference type="GO" id="GO:0016020">
    <property type="term" value="C:membrane"/>
    <property type="evidence" value="ECO:0007669"/>
    <property type="project" value="UniProtKB-SubCell"/>
</dbReference>
<dbReference type="GO" id="GO:0007165">
    <property type="term" value="P:signal transduction"/>
    <property type="evidence" value="ECO:0007669"/>
    <property type="project" value="UniProtKB-KW"/>
</dbReference>
<dbReference type="Proteomes" id="UP000000753">
    <property type="component" value="Chromosome"/>
</dbReference>
<dbReference type="Gene3D" id="1.10.287.950">
    <property type="entry name" value="Methyl-accepting chemotaxis protein"/>
    <property type="match status" value="1"/>
</dbReference>
<evidence type="ECO:0000256" key="3">
    <source>
        <dbReference type="ARBA" id="ARBA00022989"/>
    </source>
</evidence>
<dbReference type="PROSITE" id="PS50111">
    <property type="entry name" value="CHEMOTAXIS_TRANSDUC_2"/>
    <property type="match status" value="1"/>
</dbReference>
<dbReference type="InterPro" id="IPR004090">
    <property type="entry name" value="Chemotax_Me-accpt_rcpt"/>
</dbReference>
<feature type="transmembrane region" description="Helical" evidence="8">
    <location>
        <begin position="15"/>
        <end position="35"/>
    </location>
</feature>
<dbReference type="PRINTS" id="PR00260">
    <property type="entry name" value="CHEMTRNSDUCR"/>
</dbReference>
<evidence type="ECO:0000313" key="11">
    <source>
        <dbReference type="EMBL" id="ACJ29339.1"/>
    </source>
</evidence>
<evidence type="ECO:0000256" key="7">
    <source>
        <dbReference type="PROSITE-ProRule" id="PRU00284"/>
    </source>
</evidence>
<dbReference type="CDD" id="cd06225">
    <property type="entry name" value="HAMP"/>
    <property type="match status" value="1"/>
</dbReference>
<dbReference type="Pfam" id="PF08376">
    <property type="entry name" value="NIT"/>
    <property type="match status" value="1"/>
</dbReference>
<dbReference type="Pfam" id="PF00015">
    <property type="entry name" value="MCPsignal"/>
    <property type="match status" value="1"/>
</dbReference>
<dbReference type="GO" id="GO:0006935">
    <property type="term" value="P:chemotaxis"/>
    <property type="evidence" value="ECO:0007669"/>
    <property type="project" value="InterPro"/>
</dbReference>
<dbReference type="PANTHER" id="PTHR32089:SF119">
    <property type="entry name" value="METHYL-ACCEPTING CHEMOTAXIS PROTEIN CTPL"/>
    <property type="match status" value="1"/>
</dbReference>
<dbReference type="InterPro" id="IPR003660">
    <property type="entry name" value="HAMP_dom"/>
</dbReference>
<dbReference type="PROSITE" id="PS50885">
    <property type="entry name" value="HAMP"/>
    <property type="match status" value="1"/>
</dbReference>
<keyword evidence="12" id="KW-1185">Reference proteome</keyword>
<dbReference type="AlphaFoldDB" id="B8CP95"/>
<evidence type="ECO:0000259" key="9">
    <source>
        <dbReference type="PROSITE" id="PS50111"/>
    </source>
</evidence>
<dbReference type="RefSeq" id="WP_020912695.1">
    <property type="nucleotide sequence ID" value="NC_011566.1"/>
</dbReference>
<dbReference type="PANTHER" id="PTHR32089">
    <property type="entry name" value="METHYL-ACCEPTING CHEMOTAXIS PROTEIN MCPB"/>
    <property type="match status" value="1"/>
</dbReference>
<keyword evidence="11" id="KW-0808">Transferase</keyword>
<dbReference type="CDD" id="cd11386">
    <property type="entry name" value="MCP_signal"/>
    <property type="match status" value="1"/>
</dbReference>
<evidence type="ECO:0000256" key="1">
    <source>
        <dbReference type="ARBA" id="ARBA00004141"/>
    </source>
</evidence>
<comment type="similarity">
    <text evidence="6">Belongs to the methyl-accepting chemotaxis (MCP) protein family.</text>
</comment>
<feature type="domain" description="HAMP" evidence="10">
    <location>
        <begin position="333"/>
        <end position="386"/>
    </location>
</feature>
<name>B8CP95_SHEPW</name>
<dbReference type="HOGENOM" id="CLU_000445_107_27_6"/>
<evidence type="ECO:0000259" key="10">
    <source>
        <dbReference type="PROSITE" id="PS50885"/>
    </source>
</evidence>
<sequence>MKWNWLGNLSLKYKFFIVIAPSLFASIVFGGLYALEQYKLTKQLDQVLVLSELAVANSSMVHEIQKERGMSAGFIGSNGKAFNATLPAQQQDTDELIRTFELFLEGNTLPNEFIAEIRKTNALIAQIPDVRRQVHALSISVAEEVAFYTELNKELLSIVDLTAKQGANQQIAIKAAAFSAFLQMKERAGIERAVLSSTFGNDTFKMGTYRRFVTLVSEQEAYQERFLALTEPQNYTEYHQLLNNPAFKEVTDYRAIGFSQNPQQLKQQQPERWFQTSTQRIELLSQFEQGLSNELMAVTKARLNVATKHFYITLAVLLLVASLVIFVSMSVIRFIHNSVANIQRSMTLARENFDLSVRIVQHSDDEFGVLAKAFNGMMNDFEKVIAHVQNNSNVLFRAIEKLEQHSNQLKSDVQLGHSEAEQVASAMTEMSATVAEIAENAENASNASTEANLEAQEGNEEVGRSSVAIGLLANEINDSATALQALEQDIQGIVAVSDVISGIAEQTNLLALNAAIEAARAGEMGRGFAVVADEVRNLAQRAQTATGDIKEMTERLSSGANVAVNAMDRGTKQAGESVAEAEKVSTELKKIVTHVGVIDSMNEQIAAATHEQSAVAEEVNQNALKISEIYVQTHAIADELQVLTNELVNGSNDVAKQVSKFTLS</sequence>
<dbReference type="GO" id="GO:0004888">
    <property type="term" value="F:transmembrane signaling receptor activity"/>
    <property type="evidence" value="ECO:0007669"/>
    <property type="project" value="InterPro"/>
</dbReference>
<evidence type="ECO:0000256" key="6">
    <source>
        <dbReference type="ARBA" id="ARBA00029447"/>
    </source>
</evidence>
<dbReference type="FunFam" id="1.10.287.950:FF:000001">
    <property type="entry name" value="Methyl-accepting chemotaxis sensory transducer"/>
    <property type="match status" value="1"/>
</dbReference>
<dbReference type="SMART" id="SM00283">
    <property type="entry name" value="MA"/>
    <property type="match status" value="1"/>
</dbReference>
<dbReference type="STRING" id="225849.swp_2602"/>
<dbReference type="EMBL" id="CP000472">
    <property type="protein sequence ID" value="ACJ29339.1"/>
    <property type="molecule type" value="Genomic_DNA"/>
</dbReference>
<accession>B8CP95</accession>
<dbReference type="GO" id="GO:0016301">
    <property type="term" value="F:kinase activity"/>
    <property type="evidence" value="ECO:0007669"/>
    <property type="project" value="UniProtKB-KW"/>
</dbReference>
<evidence type="ECO:0000256" key="4">
    <source>
        <dbReference type="ARBA" id="ARBA00023136"/>
    </source>
</evidence>
<keyword evidence="11" id="KW-0418">Kinase</keyword>
<keyword evidence="5 7" id="KW-0807">Transducer</keyword>
<evidence type="ECO:0000256" key="8">
    <source>
        <dbReference type="SAM" id="Phobius"/>
    </source>
</evidence>
<keyword evidence="4 8" id="KW-0472">Membrane</keyword>
<keyword evidence="2 8" id="KW-0812">Transmembrane</keyword>
<feature type="transmembrane region" description="Helical" evidence="8">
    <location>
        <begin position="310"/>
        <end position="335"/>
    </location>
</feature>
<dbReference type="eggNOG" id="COG0840">
    <property type="taxonomic scope" value="Bacteria"/>
</dbReference>
<reference evidence="11 12" key="1">
    <citation type="journal article" date="2008" name="PLoS ONE">
        <title>Environmental adaptation: genomic analysis of the piezotolerant and psychrotolerant deep-sea iron reducing bacterium Shewanella piezotolerans WP3.</title>
        <authorList>
            <person name="Wang F."/>
            <person name="Wang J."/>
            <person name="Jian H."/>
            <person name="Zhang B."/>
            <person name="Li S."/>
            <person name="Wang F."/>
            <person name="Zeng X."/>
            <person name="Gao L."/>
            <person name="Bartlett D.H."/>
            <person name="Yu J."/>
            <person name="Hu S."/>
            <person name="Xiao X."/>
        </authorList>
    </citation>
    <scope>NUCLEOTIDE SEQUENCE [LARGE SCALE GENOMIC DNA]</scope>
    <source>
        <strain evidence="12">WP3 / JCM 13877</strain>
    </source>
</reference>
<evidence type="ECO:0000256" key="2">
    <source>
        <dbReference type="ARBA" id="ARBA00022692"/>
    </source>
</evidence>
<dbReference type="SUPFAM" id="SSF58104">
    <property type="entry name" value="Methyl-accepting chemotaxis protein (MCP) signaling domain"/>
    <property type="match status" value="1"/>
</dbReference>
<evidence type="ECO:0000313" key="12">
    <source>
        <dbReference type="Proteomes" id="UP000000753"/>
    </source>
</evidence>
<protein>
    <submittedName>
        <fullName evidence="11">Histidine kinase, HAMP region:Bacterial chemotaxis sensory transducer</fullName>
    </submittedName>
</protein>